<proteinExistence type="predicted"/>
<organism evidence="1 2">
    <name type="scientific">Acinetobacter calcoaceticus DSM 30006 = CIP 81.8</name>
    <dbReference type="NCBI Taxonomy" id="981331"/>
    <lineage>
        <taxon>Bacteria</taxon>
        <taxon>Pseudomonadati</taxon>
        <taxon>Pseudomonadota</taxon>
        <taxon>Gammaproteobacteria</taxon>
        <taxon>Moraxellales</taxon>
        <taxon>Moraxellaceae</taxon>
        <taxon>Acinetobacter</taxon>
        <taxon>Acinetobacter calcoaceticus/baumannii complex</taxon>
    </lineage>
</organism>
<dbReference type="SUPFAM" id="SSF51161">
    <property type="entry name" value="Trimeric LpxA-like enzymes"/>
    <property type="match status" value="1"/>
</dbReference>
<dbReference type="InterPro" id="IPR001451">
    <property type="entry name" value="Hexapep"/>
</dbReference>
<evidence type="ECO:0000313" key="1">
    <source>
        <dbReference type="EMBL" id="ENV97790.1"/>
    </source>
</evidence>
<evidence type="ECO:0008006" key="3">
    <source>
        <dbReference type="Google" id="ProtNLM"/>
    </source>
</evidence>
<dbReference type="PANTHER" id="PTHR23416">
    <property type="entry name" value="SIALIC ACID SYNTHASE-RELATED"/>
    <property type="match status" value="1"/>
</dbReference>
<protein>
    <recommendedName>
        <fullName evidence="3">Galactoside O-acetyltransferase</fullName>
    </recommendedName>
</protein>
<dbReference type="Proteomes" id="UP000013024">
    <property type="component" value="Unassembled WGS sequence"/>
</dbReference>
<keyword evidence="2" id="KW-1185">Reference proteome</keyword>
<dbReference type="Gene3D" id="2.160.10.10">
    <property type="entry name" value="Hexapeptide repeat proteins"/>
    <property type="match status" value="1"/>
</dbReference>
<reference evidence="1 2" key="1">
    <citation type="submission" date="2013-02" db="EMBL/GenBank/DDBJ databases">
        <title>The Genome Sequence of Acinetobacter calcoaceticus CIP 81.8.</title>
        <authorList>
            <consortium name="The Broad Institute Genome Sequencing Platform"/>
            <consortium name="The Broad Institute Genome Sequencing Center for Infectious Disease"/>
            <person name="Cerqueira G."/>
            <person name="Feldgarden M."/>
            <person name="Courvalin P."/>
            <person name="Perichon B."/>
            <person name="Grillot-Courvalin C."/>
            <person name="Clermont D."/>
            <person name="Rocha E."/>
            <person name="Yoon E.-J."/>
            <person name="Nemec A."/>
            <person name="Walker B."/>
            <person name="Young S.K."/>
            <person name="Zeng Q."/>
            <person name="Gargeya S."/>
            <person name="Fitzgerald M."/>
            <person name="Haas B."/>
            <person name="Abouelleil A."/>
            <person name="Alvarado L."/>
            <person name="Arachchi H.M."/>
            <person name="Berlin A.M."/>
            <person name="Chapman S.B."/>
            <person name="Dewar J."/>
            <person name="Goldberg J."/>
            <person name="Griggs A."/>
            <person name="Gujja S."/>
            <person name="Hansen M."/>
            <person name="Howarth C."/>
            <person name="Imamovic A."/>
            <person name="Larimer J."/>
            <person name="McCowan C."/>
            <person name="Murphy C."/>
            <person name="Neiman D."/>
            <person name="Pearson M."/>
            <person name="Priest M."/>
            <person name="Roberts A."/>
            <person name="Saif S."/>
            <person name="Shea T."/>
            <person name="Sisk P."/>
            <person name="Sykes S."/>
            <person name="Wortman J."/>
            <person name="Nusbaum C."/>
            <person name="Birren B."/>
        </authorList>
    </citation>
    <scope>NUCLEOTIDE SEQUENCE [LARGE SCALE GENOMIC DNA]</scope>
    <source>
        <strain evidence="1 2">CIP 81.8</strain>
    </source>
</reference>
<evidence type="ECO:0000313" key="2">
    <source>
        <dbReference type="Proteomes" id="UP000013024"/>
    </source>
</evidence>
<dbReference type="InterPro" id="IPR011004">
    <property type="entry name" value="Trimer_LpxA-like_sf"/>
</dbReference>
<accession>A0ABP2UCV8</accession>
<dbReference type="GeneID" id="92918203"/>
<dbReference type="CDD" id="cd04647">
    <property type="entry name" value="LbH_MAT_like"/>
    <property type="match status" value="1"/>
</dbReference>
<gene>
    <name evidence="1" type="ORF">F936_03442</name>
</gene>
<dbReference type="InterPro" id="IPR051159">
    <property type="entry name" value="Hexapeptide_acetyltransf"/>
</dbReference>
<comment type="caution">
    <text evidence="1">The sequence shown here is derived from an EMBL/GenBank/DDBJ whole genome shotgun (WGS) entry which is preliminary data.</text>
</comment>
<dbReference type="Pfam" id="PF00132">
    <property type="entry name" value="Hexapep"/>
    <property type="match status" value="1"/>
</dbReference>
<name>A0ABP2UCV8_ACICA</name>
<sequence length="164" mass="17556">MSILFARLITKIVNWAVKKTHLYNVSKFKGIASSASIGTKCILNLPVNNLFIGEKTYLNGAHLSSGHNSKIIIGDGCAIGYNVSIKAITHSKEKPTNNSLGGINHVEKDIKIGNNCWIGDNVFIREGVILGDNIIVGANSVVTKSFDSNLIIAGIPAKIISIVK</sequence>
<dbReference type="EMBL" id="APQI01000006">
    <property type="protein sequence ID" value="ENV97790.1"/>
    <property type="molecule type" value="Genomic_DNA"/>
</dbReference>
<dbReference type="RefSeq" id="WP_005049228.1">
    <property type="nucleotide sequence ID" value="NZ_KB849780.1"/>
</dbReference>